<reference evidence="1 2" key="1">
    <citation type="submission" date="2016-10" db="EMBL/GenBank/DDBJ databases">
        <authorList>
            <person name="de Groot N.N."/>
        </authorList>
    </citation>
    <scope>NUCLEOTIDE SEQUENCE [LARGE SCALE GENOMIC DNA]</scope>
    <source>
        <strain evidence="1 2">AA1</strain>
    </source>
</reference>
<evidence type="ECO:0000313" key="2">
    <source>
        <dbReference type="Proteomes" id="UP000198870"/>
    </source>
</evidence>
<keyword evidence="2" id="KW-1185">Reference proteome</keyword>
<organism evidence="1 2">
    <name type="scientific">Desulfoluna spongiiphila</name>
    <dbReference type="NCBI Taxonomy" id="419481"/>
    <lineage>
        <taxon>Bacteria</taxon>
        <taxon>Pseudomonadati</taxon>
        <taxon>Thermodesulfobacteriota</taxon>
        <taxon>Desulfobacteria</taxon>
        <taxon>Desulfobacterales</taxon>
        <taxon>Desulfolunaceae</taxon>
        <taxon>Desulfoluna</taxon>
    </lineage>
</organism>
<name>A0A1G5JAB5_9BACT</name>
<evidence type="ECO:0000313" key="1">
    <source>
        <dbReference type="EMBL" id="SCY84861.1"/>
    </source>
</evidence>
<gene>
    <name evidence="1" type="ORF">SAMN05216233_12658</name>
</gene>
<accession>A0A1G5JAB5</accession>
<protein>
    <submittedName>
        <fullName evidence="1">Uncharacterized protein</fullName>
    </submittedName>
</protein>
<dbReference type="Proteomes" id="UP000198870">
    <property type="component" value="Unassembled WGS sequence"/>
</dbReference>
<dbReference type="EMBL" id="FMUX01000026">
    <property type="protein sequence ID" value="SCY84861.1"/>
    <property type="molecule type" value="Genomic_DNA"/>
</dbReference>
<dbReference type="AlphaFoldDB" id="A0A1G5JAB5"/>
<dbReference type="RefSeq" id="WP_092215110.1">
    <property type="nucleotide sequence ID" value="NZ_FMUX01000026.1"/>
</dbReference>
<sequence length="212" mass="23346">MDSINAIFSKHPDLLSLFVITPDESVDHSRSNGTNQAPPCPLPRLNRLYHEAVRLLPESREVHLALGATCLTLRPLPLAWILAVHHQPDCGPAPIDALQEATRGLPKSAEDLHEEAFSILTPEALIAGELSPWLLSLMKLLEKVTGAPPQVPFHEALNRWIDREDPGLKVLPHFAAILAKGIDDPGQRRVFAEKAKEIFTSGEKKAKGKRTP</sequence>
<dbReference type="STRING" id="419481.SAMN05216233_12658"/>
<proteinExistence type="predicted"/>